<feature type="transmembrane region" description="Helical" evidence="1">
    <location>
        <begin position="16"/>
        <end position="36"/>
    </location>
</feature>
<accession>A0A848ISZ5</accession>
<evidence type="ECO:0000256" key="1">
    <source>
        <dbReference type="SAM" id="Phobius"/>
    </source>
</evidence>
<evidence type="ECO:0000259" key="2">
    <source>
        <dbReference type="PROSITE" id="PS50930"/>
    </source>
</evidence>
<dbReference type="Gene3D" id="2.40.50.1020">
    <property type="entry name" value="LytTr DNA-binding domain"/>
    <property type="match status" value="1"/>
</dbReference>
<dbReference type="EMBL" id="JABBNU010000002">
    <property type="protein sequence ID" value="NMM47583.1"/>
    <property type="molecule type" value="Genomic_DNA"/>
</dbReference>
<feature type="transmembrane region" description="Helical" evidence="1">
    <location>
        <begin position="51"/>
        <end position="74"/>
    </location>
</feature>
<dbReference type="RefSeq" id="WP_169678203.1">
    <property type="nucleotide sequence ID" value="NZ_JABBNU010000002.1"/>
</dbReference>
<evidence type="ECO:0000313" key="3">
    <source>
        <dbReference type="EMBL" id="NMM47583.1"/>
    </source>
</evidence>
<proteinExistence type="predicted"/>
<evidence type="ECO:0000313" key="4">
    <source>
        <dbReference type="Proteomes" id="UP000559010"/>
    </source>
</evidence>
<feature type="transmembrane region" description="Helical" evidence="1">
    <location>
        <begin position="119"/>
        <end position="142"/>
    </location>
</feature>
<organism evidence="3 4">
    <name type="scientific">Marinigracilibium pacificum</name>
    <dbReference type="NCBI Taxonomy" id="2729599"/>
    <lineage>
        <taxon>Bacteria</taxon>
        <taxon>Pseudomonadati</taxon>
        <taxon>Bacteroidota</taxon>
        <taxon>Cytophagia</taxon>
        <taxon>Cytophagales</taxon>
        <taxon>Flammeovirgaceae</taxon>
        <taxon>Marinigracilibium</taxon>
    </lineage>
</organism>
<gene>
    <name evidence="3" type="ORF">HH304_04165</name>
</gene>
<dbReference type="PANTHER" id="PTHR37299:SF1">
    <property type="entry name" value="STAGE 0 SPORULATION PROTEIN A HOMOLOG"/>
    <property type="match status" value="1"/>
</dbReference>
<dbReference type="PROSITE" id="PS50930">
    <property type="entry name" value="HTH_LYTTR"/>
    <property type="match status" value="1"/>
</dbReference>
<dbReference type="InterPro" id="IPR046947">
    <property type="entry name" value="LytR-like"/>
</dbReference>
<feature type="transmembrane region" description="Helical" evidence="1">
    <location>
        <begin position="86"/>
        <end position="107"/>
    </location>
</feature>
<feature type="domain" description="HTH LytTR-type" evidence="2">
    <location>
        <begin position="172"/>
        <end position="275"/>
    </location>
</feature>
<dbReference type="Proteomes" id="UP000559010">
    <property type="component" value="Unassembled WGS sequence"/>
</dbReference>
<dbReference type="AlphaFoldDB" id="A0A848ISZ5"/>
<keyword evidence="1" id="KW-1133">Transmembrane helix</keyword>
<dbReference type="Pfam" id="PF04397">
    <property type="entry name" value="LytTR"/>
    <property type="match status" value="1"/>
</dbReference>
<dbReference type="GO" id="GO:0003677">
    <property type="term" value="F:DNA binding"/>
    <property type="evidence" value="ECO:0007669"/>
    <property type="project" value="InterPro"/>
</dbReference>
<dbReference type="SMART" id="SM00850">
    <property type="entry name" value="LytTR"/>
    <property type="match status" value="1"/>
</dbReference>
<dbReference type="InterPro" id="IPR007492">
    <property type="entry name" value="LytTR_DNA-bd_dom"/>
</dbReference>
<dbReference type="GO" id="GO:0000156">
    <property type="term" value="F:phosphorelay response regulator activity"/>
    <property type="evidence" value="ECO:0007669"/>
    <property type="project" value="InterPro"/>
</dbReference>
<keyword evidence="1" id="KW-0472">Membrane</keyword>
<protein>
    <submittedName>
        <fullName evidence="3">LytTR family transcriptional regulator</fullName>
    </submittedName>
</protein>
<keyword evidence="1" id="KW-0812">Transmembrane</keyword>
<keyword evidence="4" id="KW-1185">Reference proteome</keyword>
<dbReference type="PANTHER" id="PTHR37299">
    <property type="entry name" value="TRANSCRIPTIONAL REGULATOR-RELATED"/>
    <property type="match status" value="1"/>
</dbReference>
<comment type="caution">
    <text evidence="3">The sequence shown here is derived from an EMBL/GenBank/DDBJ whole genome shotgun (WGS) entry which is preliminary data.</text>
</comment>
<reference evidence="3 4" key="1">
    <citation type="submission" date="2020-04" db="EMBL/GenBank/DDBJ databases">
        <title>Flammeovirgaceae bacterium KN852 isolated from deep sea.</title>
        <authorList>
            <person name="Zhang D.-C."/>
        </authorList>
    </citation>
    <scope>NUCLEOTIDE SEQUENCE [LARGE SCALE GENOMIC DNA]</scope>
    <source>
        <strain evidence="3 4">KN852</strain>
    </source>
</reference>
<name>A0A848ISZ5_9BACT</name>
<sequence length="275" mass="31559">MTFRDIDFSLSTKGKVFAILGTGLYMILFLLFFQPFGVNNYDPSESISDELVLGVTIMVGAATLVILLVTQILYDRLILKYSGKGFIYWMLISLMVICTVTFLTYNWLGGWHDWRFSSYIEFIVNIGATLIIPFFVIFVFLYQRSLNASLELAYKYQGKTNNSLVTLKSDNGKETLSLNHDSILLIESEDNYVGIHCVEDGNVKKHLLRRTLKSIENERVSDTLIRCHRSYIINLAHLNQINGNRNKMIVKINNIDRPVPVSRKYIDEIYELAGK</sequence>